<dbReference type="GO" id="GO:0005829">
    <property type="term" value="C:cytosol"/>
    <property type="evidence" value="ECO:0007669"/>
    <property type="project" value="TreeGrafter"/>
</dbReference>
<feature type="region of interest" description="Disordered" evidence="8">
    <location>
        <begin position="413"/>
        <end position="608"/>
    </location>
</feature>
<feature type="short sequence motif" description="Q motif" evidence="6">
    <location>
        <begin position="26"/>
        <end position="54"/>
    </location>
</feature>
<name>A0A9W6S013_9ACTN</name>
<organism evidence="12 13">
    <name type="scientific">Actinoallomurus iriomotensis</name>
    <dbReference type="NCBI Taxonomy" id="478107"/>
    <lineage>
        <taxon>Bacteria</taxon>
        <taxon>Bacillati</taxon>
        <taxon>Actinomycetota</taxon>
        <taxon>Actinomycetes</taxon>
        <taxon>Streptosporangiales</taxon>
        <taxon>Thermomonosporaceae</taxon>
        <taxon>Actinoallomurus</taxon>
    </lineage>
</organism>
<feature type="compositionally biased region" description="Low complexity" evidence="8">
    <location>
        <begin position="583"/>
        <end position="592"/>
    </location>
</feature>
<gene>
    <name evidence="12" type="ORF">Airi02_026170</name>
</gene>
<evidence type="ECO:0000256" key="8">
    <source>
        <dbReference type="SAM" id="MobiDB-lite"/>
    </source>
</evidence>
<evidence type="ECO:0000256" key="6">
    <source>
        <dbReference type="PROSITE-ProRule" id="PRU00552"/>
    </source>
</evidence>
<keyword evidence="3 7" id="KW-0347">Helicase</keyword>
<evidence type="ECO:0000256" key="1">
    <source>
        <dbReference type="ARBA" id="ARBA00022741"/>
    </source>
</evidence>
<feature type="domain" description="Helicase C-terminal" evidence="10">
    <location>
        <begin position="255"/>
        <end position="403"/>
    </location>
</feature>
<keyword evidence="2 7" id="KW-0378">Hydrolase</keyword>
<dbReference type="GO" id="GO:0005524">
    <property type="term" value="F:ATP binding"/>
    <property type="evidence" value="ECO:0007669"/>
    <property type="project" value="UniProtKB-KW"/>
</dbReference>
<dbReference type="Pfam" id="PF00270">
    <property type="entry name" value="DEAD"/>
    <property type="match status" value="1"/>
</dbReference>
<dbReference type="GO" id="GO:0003724">
    <property type="term" value="F:RNA helicase activity"/>
    <property type="evidence" value="ECO:0007669"/>
    <property type="project" value="InterPro"/>
</dbReference>
<keyword evidence="1 7" id="KW-0547">Nucleotide-binding</keyword>
<evidence type="ECO:0000313" key="12">
    <source>
        <dbReference type="EMBL" id="GLY84688.1"/>
    </source>
</evidence>
<dbReference type="PROSITE" id="PS00039">
    <property type="entry name" value="DEAD_ATP_HELICASE"/>
    <property type="match status" value="1"/>
</dbReference>
<dbReference type="PANTHER" id="PTHR47959">
    <property type="entry name" value="ATP-DEPENDENT RNA HELICASE RHLE-RELATED"/>
    <property type="match status" value="1"/>
</dbReference>
<sequence>MVCRVTDLVHMRRRADPALWRLKALTTFHDLGVIPEIAAALETEGIIEPFPIQSLAVPIGLSGHDIIGQARTGTGKTLAFGIPLLQRIEHGGKKPLALVIVPTRELAVQVTGDLNVAGGKLGTRVLSVYGGRAYEPQIEALREGVEAVVGTPGRLLDLVKQKYLDLSQVSVLVLDEADRMLDLGFLPDIERLVERVPARRQTMLFSATMPGEIVALSRKYLTRPTNVRAESHEESEATPQVAQHVFQAHQMDKPELLARVLQARGRGLTMVFCQTKRACDRVAEDLAKRGFAAAAVHGDLGQGQRERALRAFRAGKIDVLVATDVAARGIDVDDVTHVVNYECPDAADTYVHRIGRTGRAGKEGIAVTLVDWSDLQRWKLINAALDLGIPEPAETYSTSDHLYEALDVPTDITGTLPKAQRERAGLEAEEVEDIGETGRSRSPRRSEPHSKPHSKPRKRSRTRTRGGQPIDADAAPAVTETVTEEQTAPAVPEPQAETVAAEGTRPSRSRRRTRRGAETSTETSTDTTTEVTETIETTDTADTAPAETPAAPAPRQAPIASTPAGVPVVQFMAPPVDPEAEAAHLPEPAQSQPRRRRRSRTGGARRPV</sequence>
<evidence type="ECO:0000313" key="13">
    <source>
        <dbReference type="Proteomes" id="UP001165074"/>
    </source>
</evidence>
<dbReference type="Proteomes" id="UP001165074">
    <property type="component" value="Unassembled WGS sequence"/>
</dbReference>
<protein>
    <submittedName>
        <fullName evidence="12">DEAD/DEAH box helicase</fullName>
    </submittedName>
</protein>
<evidence type="ECO:0000256" key="3">
    <source>
        <dbReference type="ARBA" id="ARBA00022806"/>
    </source>
</evidence>
<dbReference type="SMART" id="SM00487">
    <property type="entry name" value="DEXDc"/>
    <property type="match status" value="1"/>
</dbReference>
<dbReference type="CDD" id="cd00268">
    <property type="entry name" value="DEADc"/>
    <property type="match status" value="1"/>
</dbReference>
<dbReference type="PROSITE" id="PS51192">
    <property type="entry name" value="HELICASE_ATP_BIND_1"/>
    <property type="match status" value="1"/>
</dbReference>
<dbReference type="Pfam" id="PF00271">
    <property type="entry name" value="Helicase_C"/>
    <property type="match status" value="1"/>
</dbReference>
<proteinExistence type="inferred from homology"/>
<dbReference type="GO" id="GO:0016787">
    <property type="term" value="F:hydrolase activity"/>
    <property type="evidence" value="ECO:0007669"/>
    <property type="project" value="UniProtKB-KW"/>
</dbReference>
<dbReference type="SMART" id="SM00490">
    <property type="entry name" value="HELICc"/>
    <property type="match status" value="1"/>
</dbReference>
<dbReference type="CDD" id="cd18787">
    <property type="entry name" value="SF2_C_DEAD"/>
    <property type="match status" value="1"/>
</dbReference>
<evidence type="ECO:0000256" key="4">
    <source>
        <dbReference type="ARBA" id="ARBA00022840"/>
    </source>
</evidence>
<evidence type="ECO:0000259" key="9">
    <source>
        <dbReference type="PROSITE" id="PS51192"/>
    </source>
</evidence>
<evidence type="ECO:0000256" key="2">
    <source>
        <dbReference type="ARBA" id="ARBA00022801"/>
    </source>
</evidence>
<evidence type="ECO:0000259" key="11">
    <source>
        <dbReference type="PROSITE" id="PS51195"/>
    </source>
</evidence>
<evidence type="ECO:0000259" key="10">
    <source>
        <dbReference type="PROSITE" id="PS51194"/>
    </source>
</evidence>
<keyword evidence="4 7" id="KW-0067">ATP-binding</keyword>
<dbReference type="InterPro" id="IPR014001">
    <property type="entry name" value="Helicase_ATP-bd"/>
</dbReference>
<feature type="compositionally biased region" description="Basic and acidic residues" evidence="8">
    <location>
        <begin position="436"/>
        <end position="450"/>
    </location>
</feature>
<dbReference type="InterPro" id="IPR011545">
    <property type="entry name" value="DEAD/DEAH_box_helicase_dom"/>
</dbReference>
<dbReference type="AlphaFoldDB" id="A0A9W6S013"/>
<keyword evidence="13" id="KW-1185">Reference proteome</keyword>
<dbReference type="PROSITE" id="PS51194">
    <property type="entry name" value="HELICASE_CTER"/>
    <property type="match status" value="1"/>
</dbReference>
<reference evidence="12" key="1">
    <citation type="submission" date="2023-03" db="EMBL/GenBank/DDBJ databases">
        <title>Actinoallomurus iriomotensis NBRC 103684.</title>
        <authorList>
            <person name="Ichikawa N."/>
            <person name="Sato H."/>
            <person name="Tonouchi N."/>
        </authorList>
    </citation>
    <scope>NUCLEOTIDE SEQUENCE</scope>
    <source>
        <strain evidence="12">NBRC 103684</strain>
    </source>
</reference>
<feature type="compositionally biased region" description="Basic residues" evidence="8">
    <location>
        <begin position="451"/>
        <end position="464"/>
    </location>
</feature>
<dbReference type="InterPro" id="IPR044742">
    <property type="entry name" value="DEAD/DEAH_RhlB"/>
</dbReference>
<evidence type="ECO:0000256" key="7">
    <source>
        <dbReference type="RuleBase" id="RU000492"/>
    </source>
</evidence>
<dbReference type="InterPro" id="IPR050079">
    <property type="entry name" value="DEAD_box_RNA_helicase"/>
</dbReference>
<dbReference type="PANTHER" id="PTHR47959:SF13">
    <property type="entry name" value="ATP-DEPENDENT RNA HELICASE RHLE"/>
    <property type="match status" value="1"/>
</dbReference>
<dbReference type="InterPro" id="IPR027417">
    <property type="entry name" value="P-loop_NTPase"/>
</dbReference>
<accession>A0A9W6S013</accession>
<comment type="caution">
    <text evidence="12">The sequence shown here is derived from an EMBL/GenBank/DDBJ whole genome shotgun (WGS) entry which is preliminary data.</text>
</comment>
<dbReference type="InterPro" id="IPR014014">
    <property type="entry name" value="RNA_helicase_DEAD_Q_motif"/>
</dbReference>
<dbReference type="PROSITE" id="PS51195">
    <property type="entry name" value="Q_MOTIF"/>
    <property type="match status" value="1"/>
</dbReference>
<dbReference type="SUPFAM" id="SSF52540">
    <property type="entry name" value="P-loop containing nucleoside triphosphate hydrolases"/>
    <property type="match status" value="1"/>
</dbReference>
<dbReference type="EMBL" id="BSTK01000003">
    <property type="protein sequence ID" value="GLY84688.1"/>
    <property type="molecule type" value="Genomic_DNA"/>
</dbReference>
<feature type="domain" description="DEAD-box RNA helicase Q" evidence="11">
    <location>
        <begin position="26"/>
        <end position="54"/>
    </location>
</feature>
<dbReference type="InterPro" id="IPR001650">
    <property type="entry name" value="Helicase_C-like"/>
</dbReference>
<dbReference type="GO" id="GO:0003676">
    <property type="term" value="F:nucleic acid binding"/>
    <property type="evidence" value="ECO:0007669"/>
    <property type="project" value="InterPro"/>
</dbReference>
<evidence type="ECO:0000256" key="5">
    <source>
        <dbReference type="ARBA" id="ARBA00038437"/>
    </source>
</evidence>
<dbReference type="Gene3D" id="3.40.50.300">
    <property type="entry name" value="P-loop containing nucleotide triphosphate hydrolases"/>
    <property type="match status" value="2"/>
</dbReference>
<dbReference type="InterPro" id="IPR000629">
    <property type="entry name" value="RNA-helicase_DEAD-box_CS"/>
</dbReference>
<comment type="similarity">
    <text evidence="5 7">Belongs to the DEAD box helicase family.</text>
</comment>
<feature type="compositionally biased region" description="Low complexity" evidence="8">
    <location>
        <begin position="471"/>
        <end position="490"/>
    </location>
</feature>
<feature type="compositionally biased region" description="Low complexity" evidence="8">
    <location>
        <begin position="518"/>
        <end position="554"/>
    </location>
</feature>
<feature type="domain" description="Helicase ATP-binding" evidence="9">
    <location>
        <begin position="57"/>
        <end position="227"/>
    </location>
</feature>